<dbReference type="GO" id="GO:0016853">
    <property type="term" value="F:isomerase activity"/>
    <property type="evidence" value="ECO:0007669"/>
    <property type="project" value="UniProtKB-KW"/>
</dbReference>
<dbReference type="EMBL" id="NRRV01000001">
    <property type="protein sequence ID" value="MBK1629219.1"/>
    <property type="molecule type" value="Genomic_DNA"/>
</dbReference>
<keyword evidence="6" id="KW-0175">Coiled coil</keyword>
<evidence type="ECO:0000256" key="7">
    <source>
        <dbReference type="SAM" id="SignalP"/>
    </source>
</evidence>
<evidence type="ECO:0000256" key="4">
    <source>
        <dbReference type="ARBA" id="ARBA00023110"/>
    </source>
</evidence>
<dbReference type="InterPro" id="IPR046357">
    <property type="entry name" value="PPIase_dom_sf"/>
</dbReference>
<dbReference type="RefSeq" id="WP_200232900.1">
    <property type="nucleotide sequence ID" value="NZ_NRRV01000001.1"/>
</dbReference>
<feature type="signal peptide" evidence="7">
    <location>
        <begin position="1"/>
        <end position="26"/>
    </location>
</feature>
<reference evidence="9 10" key="1">
    <citation type="journal article" date="2020" name="Microorganisms">
        <title>Osmotic Adaptation and Compatible Solute Biosynthesis of Phototrophic Bacteria as Revealed from Genome Analyses.</title>
        <authorList>
            <person name="Imhoff J.F."/>
            <person name="Rahn T."/>
            <person name="Kunzel S."/>
            <person name="Keller A."/>
            <person name="Neulinger S.C."/>
        </authorList>
    </citation>
    <scope>NUCLEOTIDE SEQUENCE [LARGE SCALE GENOMIC DNA]</scope>
    <source>
        <strain evidence="9 10">DSM 6210</strain>
    </source>
</reference>
<feature type="domain" description="PpiC" evidence="8">
    <location>
        <begin position="142"/>
        <end position="234"/>
    </location>
</feature>
<accession>A0ABS1CBE2</accession>
<feature type="chain" id="PRO_5046114400" description="peptidylprolyl isomerase" evidence="7">
    <location>
        <begin position="27"/>
        <end position="287"/>
    </location>
</feature>
<comment type="catalytic activity">
    <reaction evidence="1">
        <text>[protein]-peptidylproline (omega=180) = [protein]-peptidylproline (omega=0)</text>
        <dbReference type="Rhea" id="RHEA:16237"/>
        <dbReference type="Rhea" id="RHEA-COMP:10747"/>
        <dbReference type="Rhea" id="RHEA-COMP:10748"/>
        <dbReference type="ChEBI" id="CHEBI:83833"/>
        <dbReference type="ChEBI" id="CHEBI:83834"/>
        <dbReference type="EC" id="5.2.1.8"/>
    </reaction>
</comment>
<dbReference type="PROSITE" id="PS50198">
    <property type="entry name" value="PPIC_PPIASE_2"/>
    <property type="match status" value="1"/>
</dbReference>
<dbReference type="InterPro" id="IPR000297">
    <property type="entry name" value="PPIase_PpiC"/>
</dbReference>
<keyword evidence="4 5" id="KW-0697">Rotamase</keyword>
<keyword evidence="5 9" id="KW-0413">Isomerase</keyword>
<evidence type="ECO:0000313" key="10">
    <source>
        <dbReference type="Proteomes" id="UP000748752"/>
    </source>
</evidence>
<dbReference type="SUPFAM" id="SSF109998">
    <property type="entry name" value="Triger factor/SurA peptide-binding domain-like"/>
    <property type="match status" value="1"/>
</dbReference>
<keyword evidence="10" id="KW-1185">Reference proteome</keyword>
<dbReference type="InterPro" id="IPR027304">
    <property type="entry name" value="Trigger_fact/SurA_dom_sf"/>
</dbReference>
<evidence type="ECO:0000256" key="6">
    <source>
        <dbReference type="SAM" id="Coils"/>
    </source>
</evidence>
<protein>
    <recommendedName>
        <fullName evidence="3">peptidylprolyl isomerase</fullName>
        <ecNumber evidence="3">5.2.1.8</ecNumber>
    </recommendedName>
</protein>
<dbReference type="PROSITE" id="PS01096">
    <property type="entry name" value="PPIC_PPIASE_1"/>
    <property type="match status" value="1"/>
</dbReference>
<keyword evidence="7" id="KW-0732">Signal</keyword>
<evidence type="ECO:0000256" key="5">
    <source>
        <dbReference type="PROSITE-ProRule" id="PRU00278"/>
    </source>
</evidence>
<evidence type="ECO:0000313" key="9">
    <source>
        <dbReference type="EMBL" id="MBK1629219.1"/>
    </source>
</evidence>
<dbReference type="PANTHER" id="PTHR47245">
    <property type="entry name" value="PEPTIDYLPROLYL ISOMERASE"/>
    <property type="match status" value="1"/>
</dbReference>
<comment type="similarity">
    <text evidence="2">Belongs to the PpiC/parvulin rotamase family.</text>
</comment>
<evidence type="ECO:0000256" key="3">
    <source>
        <dbReference type="ARBA" id="ARBA00013194"/>
    </source>
</evidence>
<evidence type="ECO:0000259" key="8">
    <source>
        <dbReference type="PROSITE" id="PS50198"/>
    </source>
</evidence>
<sequence length="287" mass="31803">MLLKSTPKTLFGAALATALLAQPALAQEPAGGDDTLIATINGEPYSLDLFRAFYAQRLQQAGSESSPQLQERVFNEFMNLVVAAQEADARDLADQPDVQTSLALQRMLVLSQAALQAIAADTEVSEDELQQAYEQFKEQAKRTEYKARHILVDEQEQAQELAKQVAKKKGKNFEALAKEHSLGPTADKGGDLGWFDNRQMVKPFADAVAELEPGQWTEQPVQTQFGWHVILLEETRNAEPPAFADAKPQLEAAVKRQKVAVRLTEMRNQAMVDLNEDVVKLKEEDGE</sequence>
<organism evidence="9 10">
    <name type="scientific">Thiohalocapsa halophila</name>
    <dbReference type="NCBI Taxonomy" id="69359"/>
    <lineage>
        <taxon>Bacteria</taxon>
        <taxon>Pseudomonadati</taxon>
        <taxon>Pseudomonadota</taxon>
        <taxon>Gammaproteobacteria</taxon>
        <taxon>Chromatiales</taxon>
        <taxon>Chromatiaceae</taxon>
        <taxon>Thiohalocapsa</taxon>
    </lineage>
</organism>
<dbReference type="InterPro" id="IPR023058">
    <property type="entry name" value="PPIase_PpiC_CS"/>
</dbReference>
<dbReference type="SUPFAM" id="SSF54534">
    <property type="entry name" value="FKBP-like"/>
    <property type="match status" value="1"/>
</dbReference>
<dbReference type="EC" id="5.2.1.8" evidence="3"/>
<dbReference type="Gene3D" id="3.10.50.40">
    <property type="match status" value="1"/>
</dbReference>
<dbReference type="InterPro" id="IPR050245">
    <property type="entry name" value="PrsA_foldase"/>
</dbReference>
<name>A0ABS1CBE2_9GAMM</name>
<comment type="caution">
    <text evidence="9">The sequence shown here is derived from an EMBL/GenBank/DDBJ whole genome shotgun (WGS) entry which is preliminary data.</text>
</comment>
<evidence type="ECO:0000256" key="1">
    <source>
        <dbReference type="ARBA" id="ARBA00000971"/>
    </source>
</evidence>
<dbReference type="Pfam" id="PF13145">
    <property type="entry name" value="Rotamase_2"/>
    <property type="match status" value="1"/>
</dbReference>
<dbReference type="Proteomes" id="UP000748752">
    <property type="component" value="Unassembled WGS sequence"/>
</dbReference>
<evidence type="ECO:0000256" key="2">
    <source>
        <dbReference type="ARBA" id="ARBA00007656"/>
    </source>
</evidence>
<feature type="coiled-coil region" evidence="6">
    <location>
        <begin position="119"/>
        <end position="171"/>
    </location>
</feature>
<proteinExistence type="inferred from homology"/>
<dbReference type="PANTHER" id="PTHR47245:SF2">
    <property type="entry name" value="PEPTIDYL-PROLYL CIS-TRANS ISOMERASE HP_0175-RELATED"/>
    <property type="match status" value="1"/>
</dbReference>
<gene>
    <name evidence="9" type="ORF">CKO31_00425</name>
</gene>